<evidence type="ECO:0000313" key="10">
    <source>
        <dbReference type="EMBL" id="CAG5095222.1"/>
    </source>
</evidence>
<keyword evidence="2 4" id="KW-0378">Hydrolase</keyword>
<feature type="chain" id="PRO_5047355969" description="Beta-galactosidase" evidence="6">
    <location>
        <begin position="21"/>
        <end position="644"/>
    </location>
</feature>
<dbReference type="Gene3D" id="3.20.20.80">
    <property type="entry name" value="Glycosidases"/>
    <property type="match status" value="1"/>
</dbReference>
<proteinExistence type="inferred from homology"/>
<dbReference type="InterPro" id="IPR026283">
    <property type="entry name" value="B-gal_1-like"/>
</dbReference>
<dbReference type="SUPFAM" id="SSF51445">
    <property type="entry name" value="(Trans)glycosidases"/>
    <property type="match status" value="1"/>
</dbReference>
<dbReference type="InterPro" id="IPR019801">
    <property type="entry name" value="Glyco_hydro_35_CS"/>
</dbReference>
<evidence type="ECO:0000256" key="4">
    <source>
        <dbReference type="RuleBase" id="RU000675"/>
    </source>
</evidence>
<dbReference type="InterPro" id="IPR017853">
    <property type="entry name" value="GH"/>
</dbReference>
<dbReference type="InterPro" id="IPR008979">
    <property type="entry name" value="Galactose-bd-like_sf"/>
</dbReference>
<dbReference type="Gene3D" id="2.60.120.260">
    <property type="entry name" value="Galactose-binding domain-like"/>
    <property type="match status" value="2"/>
</dbReference>
<evidence type="ECO:0000256" key="6">
    <source>
        <dbReference type="SAM" id="SignalP"/>
    </source>
</evidence>
<evidence type="ECO:0000259" key="9">
    <source>
        <dbReference type="Pfam" id="PF21467"/>
    </source>
</evidence>
<sequence>MRVLGLLFSLALADRSPLEARDDGKFWLNGEPITLVSGSIHYFRVPNEYWLDRLTKLKYAGLNTVELYVSWNLHEPYQGEFDFSGDLDVVRFIEMAEELGLHVIFRPGPYICAEWEWGGHPYWLLHDTEMKVRTTYPGYLEAVENFYRELFGRVNHLMYQNGGPIIAVQIENEYAGFAEAQNIGPLDPAFLTWLRQLIKDQNCEELLFTSDGGWDFYKYQLEGDPYGLNFDDVLKTVNFQTNANLWLSALENVQPNKPMMVMEWWSGWFDFWGYHHQGTTPASFEENLRSILSANASVNYYMFHGGTNFGFMNGANFNTNSQTGGLEYQPVITSYDYDCPLSEEGRITEKLDITRTVVQEILGFSPPEERPADPEIFVYETTVASEAASLWRNLAQAETFASEECIAMEWFPVNQGRGQPYGYALYRSQASFPKGNITIDGMDKALSGRANIFVNQERVYSITNTPGNQNILSEIPVDMPQWGNVVDLLIENSGRINYKKLNDAYMGLKEQIGFGGNFDASWNIWSLPFDQEYIESLKWDSNPVMFIDAPAFYKFDVYVDEPMDAFINMTKWGKGVVFINGRNLGRYWYIGPQQTLYIPKTFLTRRDYNSIVVFEEIQAPEIREIEFSATPILDVNQEEWPQPQ</sequence>
<keyword evidence="3 4" id="KW-0326">Glycosidase</keyword>
<dbReference type="InterPro" id="IPR001944">
    <property type="entry name" value="Glycoside_Hdrlase_35"/>
</dbReference>
<dbReference type="PROSITE" id="PS01182">
    <property type="entry name" value="GLYCOSYL_HYDROL_F35"/>
    <property type="match status" value="1"/>
</dbReference>
<dbReference type="InterPro" id="IPR048913">
    <property type="entry name" value="BetaGal_gal-bd"/>
</dbReference>
<evidence type="ECO:0000259" key="8">
    <source>
        <dbReference type="Pfam" id="PF21317"/>
    </source>
</evidence>
<dbReference type="EC" id="3.2.1.23" evidence="4"/>
<feature type="domain" description="Beta-galactosidase galactose-binding" evidence="9">
    <location>
        <begin position="550"/>
        <end position="605"/>
    </location>
</feature>
<dbReference type="Pfam" id="PF21467">
    <property type="entry name" value="BetaGal_gal-bd"/>
    <property type="match status" value="1"/>
</dbReference>
<reference evidence="10 11" key="1">
    <citation type="submission" date="2021-04" db="EMBL/GenBank/DDBJ databases">
        <authorList>
            <person name="Bliznina A."/>
        </authorList>
    </citation>
    <scope>NUCLEOTIDE SEQUENCE [LARGE SCALE GENOMIC DNA]</scope>
</reference>
<comment type="catalytic activity">
    <reaction evidence="4">
        <text>Hydrolysis of terminal non-reducing beta-D-galactose residues in beta-D-galactosides.</text>
        <dbReference type="EC" id="3.2.1.23"/>
    </reaction>
</comment>
<protein>
    <recommendedName>
        <fullName evidence="4">Beta-galactosidase</fullName>
        <ecNumber evidence="4">3.2.1.23</ecNumber>
    </recommendedName>
</protein>
<keyword evidence="6" id="KW-0732">Signal</keyword>
<feature type="signal peptide" evidence="6">
    <location>
        <begin position="1"/>
        <end position="20"/>
    </location>
</feature>
<evidence type="ECO:0000256" key="2">
    <source>
        <dbReference type="ARBA" id="ARBA00022801"/>
    </source>
</evidence>
<dbReference type="PRINTS" id="PR00742">
    <property type="entry name" value="GLHYDRLASE35"/>
</dbReference>
<dbReference type="SUPFAM" id="SSF49785">
    <property type="entry name" value="Galactose-binding domain-like"/>
    <property type="match status" value="1"/>
</dbReference>
<keyword evidence="11" id="KW-1185">Reference proteome</keyword>
<feature type="domain" description="Beta-galactosidase 1-like first all-beta" evidence="8">
    <location>
        <begin position="418"/>
        <end position="527"/>
    </location>
</feature>
<comment type="similarity">
    <text evidence="1 5">Belongs to the glycosyl hydrolase 35 family.</text>
</comment>
<gene>
    <name evidence="10" type="ORF">OKIOD_LOCUS5645</name>
</gene>
<dbReference type="InterPro" id="IPR048912">
    <property type="entry name" value="BetaGal1-like_ABD1"/>
</dbReference>
<organism evidence="10 11">
    <name type="scientific">Oikopleura dioica</name>
    <name type="common">Tunicate</name>
    <dbReference type="NCBI Taxonomy" id="34765"/>
    <lineage>
        <taxon>Eukaryota</taxon>
        <taxon>Metazoa</taxon>
        <taxon>Chordata</taxon>
        <taxon>Tunicata</taxon>
        <taxon>Appendicularia</taxon>
        <taxon>Copelata</taxon>
        <taxon>Oikopleuridae</taxon>
        <taxon>Oikopleura</taxon>
    </lineage>
</organism>
<dbReference type="InterPro" id="IPR031330">
    <property type="entry name" value="Gly_Hdrlase_35_cat"/>
</dbReference>
<dbReference type="EMBL" id="OU015569">
    <property type="protein sequence ID" value="CAG5095222.1"/>
    <property type="molecule type" value="Genomic_DNA"/>
</dbReference>
<evidence type="ECO:0000259" key="7">
    <source>
        <dbReference type="Pfam" id="PF01301"/>
    </source>
</evidence>
<evidence type="ECO:0000256" key="1">
    <source>
        <dbReference type="ARBA" id="ARBA00009809"/>
    </source>
</evidence>
<dbReference type="Proteomes" id="UP001158576">
    <property type="component" value="Chromosome XSR"/>
</dbReference>
<dbReference type="Pfam" id="PF21317">
    <property type="entry name" value="BetaGal_ABD_1"/>
    <property type="match status" value="1"/>
</dbReference>
<evidence type="ECO:0000313" key="11">
    <source>
        <dbReference type="Proteomes" id="UP001158576"/>
    </source>
</evidence>
<evidence type="ECO:0000256" key="3">
    <source>
        <dbReference type="ARBA" id="ARBA00023295"/>
    </source>
</evidence>
<accession>A0ABN7SE12</accession>
<evidence type="ECO:0000256" key="5">
    <source>
        <dbReference type="RuleBase" id="RU003679"/>
    </source>
</evidence>
<dbReference type="PIRSF" id="PIRSF006336">
    <property type="entry name" value="B-gal"/>
    <property type="match status" value="1"/>
</dbReference>
<name>A0ABN7SE12_OIKDI</name>
<dbReference type="PANTHER" id="PTHR23421">
    <property type="entry name" value="BETA-GALACTOSIDASE RELATED"/>
    <property type="match status" value="1"/>
</dbReference>
<feature type="domain" description="Glycoside hydrolase 35 catalytic" evidence="7">
    <location>
        <begin position="25"/>
        <end position="359"/>
    </location>
</feature>
<dbReference type="Pfam" id="PF01301">
    <property type="entry name" value="Glyco_hydro_35"/>
    <property type="match status" value="1"/>
</dbReference>